<proteinExistence type="predicted"/>
<feature type="region of interest" description="Disordered" evidence="1">
    <location>
        <begin position="268"/>
        <end position="300"/>
    </location>
</feature>
<feature type="compositionally biased region" description="Polar residues" evidence="1">
    <location>
        <begin position="270"/>
        <end position="299"/>
    </location>
</feature>
<feature type="compositionally biased region" description="Basic and acidic residues" evidence="1">
    <location>
        <begin position="217"/>
        <end position="235"/>
    </location>
</feature>
<organism evidence="2">
    <name type="scientific">Pseudo-nitzschia australis</name>
    <dbReference type="NCBI Taxonomy" id="44445"/>
    <lineage>
        <taxon>Eukaryota</taxon>
        <taxon>Sar</taxon>
        <taxon>Stramenopiles</taxon>
        <taxon>Ochrophyta</taxon>
        <taxon>Bacillariophyta</taxon>
        <taxon>Bacillariophyceae</taxon>
        <taxon>Bacillariophycidae</taxon>
        <taxon>Bacillariales</taxon>
        <taxon>Bacillariaceae</taxon>
        <taxon>Pseudo-nitzschia</taxon>
    </lineage>
</organism>
<protein>
    <submittedName>
        <fullName evidence="2">Uncharacterized protein</fullName>
    </submittedName>
</protein>
<dbReference type="EMBL" id="HBIX01007583">
    <property type="protein sequence ID" value="CAE0713135.1"/>
    <property type="molecule type" value="Transcribed_RNA"/>
</dbReference>
<feature type="compositionally biased region" description="Polar residues" evidence="1">
    <location>
        <begin position="181"/>
        <end position="196"/>
    </location>
</feature>
<feature type="region of interest" description="Disordered" evidence="1">
    <location>
        <begin position="181"/>
        <end position="235"/>
    </location>
</feature>
<accession>A0A7S4AFF5</accession>
<feature type="compositionally biased region" description="Low complexity" evidence="1">
    <location>
        <begin position="429"/>
        <end position="446"/>
    </location>
</feature>
<evidence type="ECO:0000256" key="1">
    <source>
        <dbReference type="SAM" id="MobiDB-lite"/>
    </source>
</evidence>
<evidence type="ECO:0000313" key="2">
    <source>
        <dbReference type="EMBL" id="CAE0713135.1"/>
    </source>
</evidence>
<feature type="region of interest" description="Disordered" evidence="1">
    <location>
        <begin position="429"/>
        <end position="461"/>
    </location>
</feature>
<sequence length="608" mass="68735">MVVRILRFTSNCSQHYHHSASSKILVKQSCKHPQPLHLGSRLALACIRRRYRLRRWQEQSTILQKTTMNNANNDNVNVEDDYKKNNNGNPLVSRRRFPDLFVISTVAILSSCFCHNSPSLIMTIPKAAAFAPTTATARTSRHRHHSDLYRYRRYCPQQPASPIPSYFKDSSYRSYHTRSNNFSAVSSSARRPTSVSLEMGRERRVSGKHHQQGEVPTKNKDQQAQRLIEKEESARRERIEQMKQRLRKAARREDRILFLEAKISLEEQEFSSNSNNPTTETVITEDNNNDDSTVSSETARVTDAERAELEGLLRVRENFEEQYDASGFSDDHLKFKDLHNDAFLQLVRYCERNRRNRDNDDNNNKAATTNVFFLDGPDGRTASALIRDGNMDASQCYVANRHESTCVSLRQSGGGLLPEGNVVHATASEALSKQASSSSNANANDNASEEGDDSDDPKSQQQGAFAHLDFTGYYFDGCNGFAPHIVNMMSSTLLQLDHDNENQPLQRQRQSQQHPIAVGYSLIGGGSKKQATMVEKELTVSRALTTIAKTRGMRVVQALDDPTRYGLDPETPKVVGNTFTTWLILEPDGREKGTKIQCNRADNWLTDE</sequence>
<gene>
    <name evidence="2" type="ORF">PAUS00366_LOCUS5887</name>
</gene>
<dbReference type="AlphaFoldDB" id="A0A7S4AFF5"/>
<name>A0A7S4AFF5_9STRA</name>
<reference evidence="2" key="1">
    <citation type="submission" date="2021-01" db="EMBL/GenBank/DDBJ databases">
        <authorList>
            <person name="Corre E."/>
            <person name="Pelletier E."/>
            <person name="Niang G."/>
            <person name="Scheremetjew M."/>
            <person name="Finn R."/>
            <person name="Kale V."/>
            <person name="Holt S."/>
            <person name="Cochrane G."/>
            <person name="Meng A."/>
            <person name="Brown T."/>
            <person name="Cohen L."/>
        </authorList>
    </citation>
    <scope>NUCLEOTIDE SEQUENCE</scope>
    <source>
        <strain evidence="2">10249 10 AB</strain>
    </source>
</reference>